<evidence type="ECO:0000256" key="3">
    <source>
        <dbReference type="ARBA" id="ARBA00022729"/>
    </source>
</evidence>
<dbReference type="InterPro" id="IPR013783">
    <property type="entry name" value="Ig-like_fold"/>
</dbReference>
<keyword evidence="9" id="KW-1185">Reference proteome</keyword>
<evidence type="ECO:0000313" key="7">
    <source>
        <dbReference type="EMBL" id="USS01459.1"/>
    </source>
</evidence>
<keyword evidence="3" id="KW-0732">Signal</keyword>
<evidence type="ECO:0000313" key="9">
    <source>
        <dbReference type="Proteomes" id="UP001055437"/>
    </source>
</evidence>
<dbReference type="Proteomes" id="UP000280586">
    <property type="component" value="Chromosome"/>
</dbReference>
<evidence type="ECO:0000256" key="1">
    <source>
        <dbReference type="ARBA" id="ARBA00007257"/>
    </source>
</evidence>
<accession>A0A9N7JMR8</accession>
<feature type="compositionally biased region" description="Polar residues" evidence="4">
    <location>
        <begin position="23"/>
        <end position="32"/>
    </location>
</feature>
<dbReference type="Pfam" id="PF17802">
    <property type="entry name" value="SpaA"/>
    <property type="match status" value="4"/>
</dbReference>
<reference evidence="7" key="2">
    <citation type="submission" date="2022-06" db="EMBL/GenBank/DDBJ databases">
        <authorList>
            <person name="Holder M.E."/>
            <person name="Ajami N.J."/>
            <person name="Petrosino J.F."/>
        </authorList>
    </citation>
    <scope>NUCLEOTIDE SEQUENCE</scope>
    <source>
        <strain evidence="7">RMA 8861</strain>
    </source>
</reference>
<evidence type="ECO:0000313" key="6">
    <source>
        <dbReference type="EMBL" id="AYE34865.1"/>
    </source>
</evidence>
<evidence type="ECO:0000256" key="2">
    <source>
        <dbReference type="ARBA" id="ARBA00022525"/>
    </source>
</evidence>
<feature type="domain" description="SpaA-like prealbumin fold" evidence="5">
    <location>
        <begin position="333"/>
        <end position="395"/>
    </location>
</feature>
<keyword evidence="2" id="KW-0964">Secreted</keyword>
<dbReference type="EMBL" id="CP023671">
    <property type="protein sequence ID" value="AYE34865.1"/>
    <property type="molecule type" value="Genomic_DNA"/>
</dbReference>
<name>A0A9N7JMR8_CLOSE</name>
<dbReference type="PANTHER" id="PTHR36108">
    <property type="entry name" value="COLOSSIN-B-RELATED"/>
    <property type="match status" value="1"/>
</dbReference>
<evidence type="ECO:0000313" key="8">
    <source>
        <dbReference type="Proteomes" id="UP000280586"/>
    </source>
</evidence>
<protein>
    <submittedName>
        <fullName evidence="7">SpaA isopeptide-forming pilin-related protein</fullName>
    </submittedName>
</protein>
<feature type="domain" description="SpaA-like prealbumin fold" evidence="5">
    <location>
        <begin position="241"/>
        <end position="327"/>
    </location>
</feature>
<evidence type="ECO:0000259" key="5">
    <source>
        <dbReference type="Pfam" id="PF17802"/>
    </source>
</evidence>
<feature type="compositionally biased region" description="Basic and acidic residues" evidence="4">
    <location>
        <begin position="1"/>
        <end position="22"/>
    </location>
</feature>
<dbReference type="EMBL" id="CP099799">
    <property type="protein sequence ID" value="USS01459.1"/>
    <property type="molecule type" value="Genomic_DNA"/>
</dbReference>
<dbReference type="Proteomes" id="UP001055437">
    <property type="component" value="Chromosome"/>
</dbReference>
<gene>
    <name evidence="6" type="ORF">CP523_10860</name>
    <name evidence="7" type="ORF">NH397_03205</name>
</gene>
<feature type="domain" description="SpaA-like prealbumin fold" evidence="5">
    <location>
        <begin position="149"/>
        <end position="237"/>
    </location>
</feature>
<organism evidence="6 8">
    <name type="scientific">Clostridium septicum</name>
    <dbReference type="NCBI Taxonomy" id="1504"/>
    <lineage>
        <taxon>Bacteria</taxon>
        <taxon>Bacillati</taxon>
        <taxon>Bacillota</taxon>
        <taxon>Clostridia</taxon>
        <taxon>Eubacteriales</taxon>
        <taxon>Clostridiaceae</taxon>
        <taxon>Clostridium</taxon>
    </lineage>
</organism>
<sequence>MKIETNESRKEKNNLDSKKSEVDNLNENATLTNPKEFTITPEQTKPVEITVNDTAITGTVNITVNDQNNKPVVGAQIQVIDSTGNVVQTVTTNSLGEANITNLPYGNYTLKESKVPEGYILASTNPITISIKANNQVLPENIINTVITGSLQVTKTDEEKTKPIQGATFQIRQSSNSSVVSTQTTNASGQFTVLDLPYGSYNLVEMAVPEGYVLNSNPIPFSIKTNNEVVTQDITNKEKTGELIIKKEDATTSELLEGAVFTITNSAGKSFGTVTTGSDGQGNINLLPGDYIATETTPPSGYVSNTTEQNFTIPFNPQAPVMLTFKDTKQLCKVTITKVDASNTSKVLQGATFTIKTQEGVIVQTLTTGLDGTATTSLSAGTYTLEEIEAPVGYVTM</sequence>
<dbReference type="Gene3D" id="2.60.40.10">
    <property type="entry name" value="Immunoglobulins"/>
    <property type="match status" value="4"/>
</dbReference>
<evidence type="ECO:0000256" key="4">
    <source>
        <dbReference type="SAM" id="MobiDB-lite"/>
    </source>
</evidence>
<dbReference type="KEGG" id="csep:CP523_10860"/>
<dbReference type="PANTHER" id="PTHR36108:SF13">
    <property type="entry name" value="COLOSSIN-B-RELATED"/>
    <property type="match status" value="1"/>
</dbReference>
<proteinExistence type="inferred from homology"/>
<comment type="similarity">
    <text evidence="1">Belongs to the serine-aspartate repeat-containing protein (SDr) family.</text>
</comment>
<reference evidence="6 8" key="1">
    <citation type="submission" date="2017-09" db="EMBL/GenBank/DDBJ databases">
        <authorList>
            <person name="Thomas P."/>
            <person name="Seyboldt C."/>
        </authorList>
    </citation>
    <scope>NUCLEOTIDE SEQUENCE [LARGE SCALE GENOMIC DNA]</scope>
    <source>
        <strain evidence="6 8">DSM 7534</strain>
    </source>
</reference>
<dbReference type="InterPro" id="IPR041033">
    <property type="entry name" value="SpaA_PFL_dom_1"/>
</dbReference>
<dbReference type="RefSeq" id="WP_066677623.1">
    <property type="nucleotide sequence ID" value="NZ_CABMIZ010000029.1"/>
</dbReference>
<dbReference type="SUPFAM" id="SSF49478">
    <property type="entry name" value="Cna protein B-type domain"/>
    <property type="match status" value="4"/>
</dbReference>
<dbReference type="GeneID" id="303561183"/>
<feature type="domain" description="SpaA-like prealbumin fold" evidence="5">
    <location>
        <begin position="59"/>
        <end position="135"/>
    </location>
</feature>
<dbReference type="OrthoDB" id="9804660at2"/>
<feature type="region of interest" description="Disordered" evidence="4">
    <location>
        <begin position="1"/>
        <end position="32"/>
    </location>
</feature>
<dbReference type="AlphaFoldDB" id="A0A9N7JMR8"/>